<gene>
    <name evidence="3" type="ORF">D3C57_110965</name>
</gene>
<feature type="chain" id="PRO_5039574225" description="Lipoprotein" evidence="2">
    <location>
        <begin position="19"/>
        <end position="276"/>
    </location>
</feature>
<feature type="signal peptide" evidence="2">
    <location>
        <begin position="1"/>
        <end position="18"/>
    </location>
</feature>
<reference evidence="3 4" key="1">
    <citation type="journal article" date="2018" name="J. Biol. Chem.">
        <title>Discovery of the actinoplanic acid pathway in Streptomyces rapamycinicus reveals a genetically conserved synergism with rapamycin.</title>
        <authorList>
            <person name="Mrak P."/>
            <person name="Krastel P."/>
            <person name="Pivk Lukancic P."/>
            <person name="Tao J."/>
            <person name="Pistorius D."/>
            <person name="Moore C.M."/>
        </authorList>
    </citation>
    <scope>NUCLEOTIDE SEQUENCE [LARGE SCALE GENOMIC DNA]</scope>
    <source>
        <strain evidence="3 4">NRRL 5491</strain>
    </source>
</reference>
<dbReference type="AlphaFoldDB" id="A0A3L8RGI5"/>
<keyword evidence="2" id="KW-0732">Signal</keyword>
<sequence>MKRVISVFAAGAAMAVLAACGNTTQGGTGSSPSPSVTMPGNVPTKPEYTDADAVVEALEAGGVPCEVTRRSQGSGRGGSSLGCASVIDGTKFENDIHVLNPEVFDRDDVGDSIASRRKPPSGQTLVAAGHWFVWVTEPRFANRVAAALGGVVLPPKKAKIPDYPLPDIRRTPRYRTVGALADDLAAAVGCGDRKRRSDTVLTCTTGKDTGSPNCATLALHASDADRNAVLREAIAYKGVPATLVTAGNWTVNLCDYDLGSRVADALRGTVVSYDGG</sequence>
<evidence type="ECO:0008006" key="5">
    <source>
        <dbReference type="Google" id="ProtNLM"/>
    </source>
</evidence>
<organism evidence="3 4">
    <name type="scientific">Streptomyces rapamycinicus (strain ATCC 29253 / DSM 41530 / NRRL 5491 / AYB-994)</name>
    <name type="common">Streptomyces hygroscopicus (strain ATCC 29253)</name>
    <dbReference type="NCBI Taxonomy" id="1343740"/>
    <lineage>
        <taxon>Bacteria</taxon>
        <taxon>Bacillati</taxon>
        <taxon>Actinomycetota</taxon>
        <taxon>Actinomycetes</taxon>
        <taxon>Kitasatosporales</taxon>
        <taxon>Streptomycetaceae</taxon>
        <taxon>Streptomyces</taxon>
        <taxon>Streptomyces violaceusniger group</taxon>
    </lineage>
</organism>
<feature type="compositionally biased region" description="Low complexity" evidence="1">
    <location>
        <begin position="30"/>
        <end position="40"/>
    </location>
</feature>
<evidence type="ECO:0000313" key="3">
    <source>
        <dbReference type="EMBL" id="RLV78896.1"/>
    </source>
</evidence>
<protein>
    <recommendedName>
        <fullName evidence="5">Lipoprotein</fullName>
    </recommendedName>
</protein>
<dbReference type="STRING" id="1343740.M271_32745"/>
<proteinExistence type="predicted"/>
<dbReference type="PROSITE" id="PS51257">
    <property type="entry name" value="PROKAR_LIPOPROTEIN"/>
    <property type="match status" value="1"/>
</dbReference>
<feature type="region of interest" description="Disordered" evidence="1">
    <location>
        <begin position="24"/>
        <end position="43"/>
    </location>
</feature>
<accession>A0A3L8RGI5</accession>
<evidence type="ECO:0000256" key="1">
    <source>
        <dbReference type="SAM" id="MobiDB-lite"/>
    </source>
</evidence>
<dbReference type="EMBL" id="QYCY01000001">
    <property type="protein sequence ID" value="RLV78896.1"/>
    <property type="molecule type" value="Genomic_DNA"/>
</dbReference>
<name>A0A3L8RGI5_STRRN</name>
<dbReference type="RefSeq" id="WP_185058011.1">
    <property type="nucleotide sequence ID" value="NC_022785.1"/>
</dbReference>
<dbReference type="Proteomes" id="UP000281594">
    <property type="component" value="Unassembled WGS sequence"/>
</dbReference>
<evidence type="ECO:0000313" key="4">
    <source>
        <dbReference type="Proteomes" id="UP000281594"/>
    </source>
</evidence>
<evidence type="ECO:0000256" key="2">
    <source>
        <dbReference type="SAM" id="SignalP"/>
    </source>
</evidence>
<comment type="caution">
    <text evidence="3">The sequence shown here is derived from an EMBL/GenBank/DDBJ whole genome shotgun (WGS) entry which is preliminary data.</text>
</comment>